<evidence type="ECO:0000313" key="2">
    <source>
        <dbReference type="EMBL" id="CAE0833400.1"/>
    </source>
</evidence>
<organism evidence="2">
    <name type="scientific">Eutreptiella gymnastica</name>
    <dbReference type="NCBI Taxonomy" id="73025"/>
    <lineage>
        <taxon>Eukaryota</taxon>
        <taxon>Discoba</taxon>
        <taxon>Euglenozoa</taxon>
        <taxon>Euglenida</taxon>
        <taxon>Spirocuta</taxon>
        <taxon>Euglenophyceae</taxon>
        <taxon>Eutreptiales</taxon>
        <taxon>Eutreptiaceae</taxon>
        <taxon>Eutreptiella</taxon>
    </lineage>
</organism>
<dbReference type="AlphaFoldDB" id="A0A7S4GDB0"/>
<proteinExistence type="predicted"/>
<reference evidence="2" key="1">
    <citation type="submission" date="2021-01" db="EMBL/GenBank/DDBJ databases">
        <authorList>
            <person name="Corre E."/>
            <person name="Pelletier E."/>
            <person name="Niang G."/>
            <person name="Scheremetjew M."/>
            <person name="Finn R."/>
            <person name="Kale V."/>
            <person name="Holt S."/>
            <person name="Cochrane G."/>
            <person name="Meng A."/>
            <person name="Brown T."/>
            <person name="Cohen L."/>
        </authorList>
    </citation>
    <scope>NUCLEOTIDE SEQUENCE</scope>
    <source>
        <strain evidence="2">CCMP1594</strain>
    </source>
</reference>
<accession>A0A7S4GDB0</accession>
<dbReference type="EMBL" id="HBJA01130087">
    <property type="protein sequence ID" value="CAE0833400.1"/>
    <property type="molecule type" value="Transcribed_RNA"/>
</dbReference>
<name>A0A7S4GDB0_9EUGL</name>
<gene>
    <name evidence="2" type="ORF">EGYM00163_LOCUS44692</name>
</gene>
<feature type="compositionally biased region" description="Polar residues" evidence="1">
    <location>
        <begin position="7"/>
        <end position="19"/>
    </location>
</feature>
<evidence type="ECO:0000256" key="1">
    <source>
        <dbReference type="SAM" id="MobiDB-lite"/>
    </source>
</evidence>
<feature type="region of interest" description="Disordered" evidence="1">
    <location>
        <begin position="1"/>
        <end position="30"/>
    </location>
</feature>
<sequence>MDPTLRGPQSQTGPVQQSAGGFRFHTRSSPPSHGVQFALHDAVVWKPVGHLTQLAQWQSYCCQGLEHWAQTTPMTTTHVATKCADVPSPVHPSIYACTGRMLLVEEREQDPSIPCTGMATPPRSHTGSGSVSRLHVLWRVWGLSTVRAALRLHIQEIGHNCAKKGRVAPVMSLGQRAFNWGGGSIQPSV</sequence>
<protein>
    <submittedName>
        <fullName evidence="2">Uncharacterized protein</fullName>
    </submittedName>
</protein>